<dbReference type="Pfam" id="PF20396">
    <property type="entry name" value="DUF6689"/>
    <property type="match status" value="1"/>
</dbReference>
<protein>
    <submittedName>
        <fullName evidence="2">Uncharacterized protein</fullName>
    </submittedName>
</protein>
<accession>A0A2P1PU97</accession>
<feature type="signal peptide" evidence="1">
    <location>
        <begin position="1"/>
        <end position="25"/>
    </location>
</feature>
<evidence type="ECO:0000313" key="3">
    <source>
        <dbReference type="Proteomes" id="UP000241074"/>
    </source>
</evidence>
<dbReference type="OrthoDB" id="5965825at2"/>
<dbReference type="AlphaFoldDB" id="A0A2P1PU97"/>
<sequence>MFASNRARSIVVWLLLGLGFSGSSAALVTVTIIDGDKADIEVEFPDGQGDFYSIDMEIEFENPVNLTVPCLNVSADQLDATEISALQARMPGAPGRFVVDPLIPVKIVVEPLASCNLQFDNQIEYEVHTEELTFTFPSPYRLMKAPVGSNFRDVTADVLAGSIRARGSSGTFSEFVLVQDLVQDYAADAVDGFNALDARLRAGDLSLLASEVLTEDLRIARAAYDRGAYTDAITRLQAMVPTTRSFGGSAIPNRYSSQGGVIDAVGEIKSLTDALVYRVRRVANL</sequence>
<dbReference type="EMBL" id="CP027860">
    <property type="protein sequence ID" value="AVP98415.1"/>
    <property type="molecule type" value="Genomic_DNA"/>
</dbReference>
<evidence type="ECO:0000256" key="1">
    <source>
        <dbReference type="SAM" id="SignalP"/>
    </source>
</evidence>
<proteinExistence type="predicted"/>
<dbReference type="InterPro" id="IPR046511">
    <property type="entry name" value="DUF6689"/>
</dbReference>
<evidence type="ECO:0000313" key="2">
    <source>
        <dbReference type="EMBL" id="AVP98415.1"/>
    </source>
</evidence>
<name>A0A2P1PU97_9GAMM</name>
<keyword evidence="1" id="KW-0732">Signal</keyword>
<keyword evidence="3" id="KW-1185">Reference proteome</keyword>
<dbReference type="KEGG" id="xba:C7S18_15000"/>
<reference evidence="2 3" key="1">
    <citation type="submission" date="2018-03" db="EMBL/GenBank/DDBJ databases">
        <title>Ahniella affigens gen. nov., sp. nov., a gammaproteobacterium isolated from sandy soil near a stream.</title>
        <authorList>
            <person name="Ko Y."/>
            <person name="Kim J.-H."/>
        </authorList>
    </citation>
    <scope>NUCLEOTIDE SEQUENCE [LARGE SCALE GENOMIC DNA]</scope>
    <source>
        <strain evidence="2 3">D13</strain>
    </source>
</reference>
<dbReference type="Proteomes" id="UP000241074">
    <property type="component" value="Chromosome"/>
</dbReference>
<gene>
    <name evidence="2" type="ORF">C7S18_15000</name>
</gene>
<dbReference type="RefSeq" id="WP_106892336.1">
    <property type="nucleotide sequence ID" value="NZ_CP027860.1"/>
</dbReference>
<feature type="chain" id="PRO_5015157008" evidence="1">
    <location>
        <begin position="26"/>
        <end position="285"/>
    </location>
</feature>
<organism evidence="2 3">
    <name type="scientific">Ahniella affigens</name>
    <dbReference type="NCBI Taxonomy" id="2021234"/>
    <lineage>
        <taxon>Bacteria</taxon>
        <taxon>Pseudomonadati</taxon>
        <taxon>Pseudomonadota</taxon>
        <taxon>Gammaproteobacteria</taxon>
        <taxon>Lysobacterales</taxon>
        <taxon>Rhodanobacteraceae</taxon>
        <taxon>Ahniella</taxon>
    </lineage>
</organism>
<reference evidence="2 3" key="2">
    <citation type="submission" date="2018-03" db="EMBL/GenBank/DDBJ databases">
        <authorList>
            <person name="Keele B.F."/>
        </authorList>
    </citation>
    <scope>NUCLEOTIDE SEQUENCE [LARGE SCALE GENOMIC DNA]</scope>
    <source>
        <strain evidence="2 3">D13</strain>
    </source>
</reference>